<dbReference type="GO" id="GO:0005509">
    <property type="term" value="F:calcium ion binding"/>
    <property type="evidence" value="ECO:0007669"/>
    <property type="project" value="InterPro"/>
</dbReference>
<evidence type="ECO:0000256" key="18">
    <source>
        <dbReference type="ARBA" id="ARBA00041032"/>
    </source>
</evidence>
<dbReference type="Pfam" id="PF00036">
    <property type="entry name" value="EF-hand_1"/>
    <property type="match status" value="1"/>
</dbReference>
<proteinExistence type="inferred from homology"/>
<gene>
    <name evidence="21" type="ORF">E1301_Tti016160</name>
</gene>
<dbReference type="GO" id="GO:0030027">
    <property type="term" value="C:lamellipodium"/>
    <property type="evidence" value="ECO:0007669"/>
    <property type="project" value="UniProtKB-SubCell"/>
</dbReference>
<evidence type="ECO:0000256" key="10">
    <source>
        <dbReference type="ARBA" id="ARBA00022782"/>
    </source>
</evidence>
<keyword evidence="15" id="KW-0966">Cell projection</keyword>
<dbReference type="InterPro" id="IPR011992">
    <property type="entry name" value="EF-hand-dom_pair"/>
</dbReference>
<evidence type="ECO:0000256" key="11">
    <source>
        <dbReference type="ARBA" id="ARBA00022837"/>
    </source>
</evidence>
<dbReference type="AlphaFoldDB" id="A0A5A9P518"/>
<organism evidence="21 22">
    <name type="scientific">Triplophysa tibetana</name>
    <dbReference type="NCBI Taxonomy" id="1572043"/>
    <lineage>
        <taxon>Eukaryota</taxon>
        <taxon>Metazoa</taxon>
        <taxon>Chordata</taxon>
        <taxon>Craniata</taxon>
        <taxon>Vertebrata</taxon>
        <taxon>Euteleostomi</taxon>
        <taxon>Actinopterygii</taxon>
        <taxon>Neopterygii</taxon>
        <taxon>Teleostei</taxon>
        <taxon>Ostariophysi</taxon>
        <taxon>Cypriniformes</taxon>
        <taxon>Nemacheilidae</taxon>
        <taxon>Triplophysa</taxon>
    </lineage>
</organism>
<evidence type="ECO:0000313" key="21">
    <source>
        <dbReference type="EMBL" id="KAA0716852.1"/>
    </source>
</evidence>
<sequence length="219" mass="25460">MGGSQSDQAHKFQHLSDKTSFSIDQINSLHKRFLTLTENEGVLRQEHLDNIINLAENPIRRQIIGAFFDKRNLGQNEEGYLQEIGFEEFLTILAFFKPPKQRNSEEEKQNIKKEKLRFLFNMHDTDNDGFITLDEYKRLVEELLSSNETMEMETAKAISDAAMLEVASVTMGQMGPDEYYEGITFEHFQQILKGIQIEIKMNINFWNLDTIRIQCGKSK</sequence>
<evidence type="ECO:0000256" key="15">
    <source>
        <dbReference type="ARBA" id="ARBA00023273"/>
    </source>
</evidence>
<dbReference type="OrthoDB" id="191686at2759"/>
<keyword evidence="11" id="KW-0106">Calcium</keyword>
<keyword evidence="10" id="KW-0221">Differentiation</keyword>
<keyword evidence="8" id="KW-0519">Myristate</keyword>
<keyword evidence="13" id="KW-0472">Membrane</keyword>
<dbReference type="Proteomes" id="UP000324632">
    <property type="component" value="Chromosome 9"/>
</dbReference>
<feature type="domain" description="EF-hand" evidence="20">
    <location>
        <begin position="111"/>
        <end position="146"/>
    </location>
</feature>
<keyword evidence="6" id="KW-1003">Cell membrane</keyword>
<comment type="caution">
    <text evidence="21">The sequence shown here is derived from an EMBL/GenBank/DDBJ whole genome shotgun (WGS) entry which is preliminary data.</text>
</comment>
<dbReference type="GO" id="GO:0005634">
    <property type="term" value="C:nucleus"/>
    <property type="evidence" value="ECO:0007669"/>
    <property type="project" value="UniProtKB-SubCell"/>
</dbReference>
<name>A0A5A9P518_9TELE</name>
<dbReference type="InterPro" id="IPR018247">
    <property type="entry name" value="EF_Hand_1_Ca_BS"/>
</dbReference>
<dbReference type="GO" id="GO:0005737">
    <property type="term" value="C:cytoplasm"/>
    <property type="evidence" value="ECO:0007669"/>
    <property type="project" value="UniProtKB-SubCell"/>
</dbReference>
<evidence type="ECO:0000256" key="2">
    <source>
        <dbReference type="ARBA" id="ARBA00004496"/>
    </source>
</evidence>
<comment type="subcellular location">
    <subcellularLocation>
        <location evidence="3">Cell projection</location>
        <location evidence="3">Lamellipodium</location>
    </subcellularLocation>
    <subcellularLocation>
        <location evidence="4">Cell projection</location>
        <location evidence="4">Ruffle membrane</location>
    </subcellularLocation>
    <subcellularLocation>
        <location evidence="2">Cytoplasm</location>
    </subcellularLocation>
    <subcellularLocation>
        <location evidence="5">Membrane</location>
        <topology evidence="5">Lipid-anchor</topology>
    </subcellularLocation>
    <subcellularLocation>
        <location evidence="1">Nucleus</location>
    </subcellularLocation>
</comment>
<dbReference type="PANTHER" id="PTHR46823">
    <property type="entry name" value="CALCINEURIN B HOMOLOGOUS PROTEIN 3"/>
    <property type="match status" value="1"/>
</dbReference>
<evidence type="ECO:0000256" key="9">
    <source>
        <dbReference type="ARBA" id="ARBA00022723"/>
    </source>
</evidence>
<reference evidence="21 22" key="1">
    <citation type="journal article" date="2019" name="Mol. Ecol. Resour.">
        <title>Chromosome-level genome assembly of Triplophysa tibetana, a fish adapted to the harsh high-altitude environment of the Tibetan Plateau.</title>
        <authorList>
            <person name="Yang X."/>
            <person name="Liu H."/>
            <person name="Ma Z."/>
            <person name="Zou Y."/>
            <person name="Zou M."/>
            <person name="Mao Y."/>
            <person name="Li X."/>
            <person name="Wang H."/>
            <person name="Chen T."/>
            <person name="Wang W."/>
            <person name="Yang R."/>
        </authorList>
    </citation>
    <scope>NUCLEOTIDE SEQUENCE [LARGE SCALE GENOMIC DNA]</scope>
    <source>
        <strain evidence="21">TTIB1903HZAU</strain>
        <tissue evidence="21">Muscle</tissue>
    </source>
</reference>
<evidence type="ECO:0000256" key="5">
    <source>
        <dbReference type="ARBA" id="ARBA00004635"/>
    </source>
</evidence>
<evidence type="ECO:0000256" key="14">
    <source>
        <dbReference type="ARBA" id="ARBA00023242"/>
    </source>
</evidence>
<evidence type="ECO:0000256" key="4">
    <source>
        <dbReference type="ARBA" id="ARBA00004632"/>
    </source>
</evidence>
<dbReference type="SMART" id="SM00054">
    <property type="entry name" value="EFh"/>
    <property type="match status" value="1"/>
</dbReference>
<keyword evidence="7" id="KW-0963">Cytoplasm</keyword>
<dbReference type="GO" id="GO:0030154">
    <property type="term" value="P:cell differentiation"/>
    <property type="evidence" value="ECO:0007669"/>
    <property type="project" value="UniProtKB-KW"/>
</dbReference>
<accession>A0A5A9P518</accession>
<dbReference type="InterPro" id="IPR002048">
    <property type="entry name" value="EF_hand_dom"/>
</dbReference>
<keyword evidence="14" id="KW-0539">Nucleus</keyword>
<protein>
    <recommendedName>
        <fullName evidence="18">Calcineurin B homologous protein 3</fullName>
    </recommendedName>
    <alternativeName>
        <fullName evidence="19">Tescalcin</fullName>
    </alternativeName>
</protein>
<dbReference type="EMBL" id="SOYY01000009">
    <property type="protein sequence ID" value="KAA0716852.1"/>
    <property type="molecule type" value="Genomic_DNA"/>
</dbReference>
<dbReference type="Gene3D" id="1.10.238.10">
    <property type="entry name" value="EF-hand"/>
    <property type="match status" value="1"/>
</dbReference>
<evidence type="ECO:0000259" key="20">
    <source>
        <dbReference type="PROSITE" id="PS50222"/>
    </source>
</evidence>
<evidence type="ECO:0000256" key="6">
    <source>
        <dbReference type="ARBA" id="ARBA00022475"/>
    </source>
</evidence>
<evidence type="ECO:0000256" key="12">
    <source>
        <dbReference type="ARBA" id="ARBA00023013"/>
    </source>
</evidence>
<dbReference type="InterPro" id="IPR052490">
    <property type="entry name" value="CHP3"/>
</dbReference>
<evidence type="ECO:0000256" key="7">
    <source>
        <dbReference type="ARBA" id="ARBA00022490"/>
    </source>
</evidence>
<keyword evidence="12" id="KW-0649">Protein kinase inhibitor</keyword>
<evidence type="ECO:0000256" key="19">
    <source>
        <dbReference type="ARBA" id="ARBA00042981"/>
    </source>
</evidence>
<dbReference type="GO" id="GO:0004860">
    <property type="term" value="F:protein kinase inhibitor activity"/>
    <property type="evidence" value="ECO:0007669"/>
    <property type="project" value="UniProtKB-KW"/>
</dbReference>
<evidence type="ECO:0000256" key="13">
    <source>
        <dbReference type="ARBA" id="ARBA00023136"/>
    </source>
</evidence>
<evidence type="ECO:0000256" key="17">
    <source>
        <dbReference type="ARBA" id="ARBA00038164"/>
    </source>
</evidence>
<keyword evidence="16" id="KW-0449">Lipoprotein</keyword>
<dbReference type="PROSITE" id="PS50222">
    <property type="entry name" value="EF_HAND_2"/>
    <property type="match status" value="1"/>
</dbReference>
<evidence type="ECO:0000256" key="3">
    <source>
        <dbReference type="ARBA" id="ARBA00004510"/>
    </source>
</evidence>
<evidence type="ECO:0000313" key="22">
    <source>
        <dbReference type="Proteomes" id="UP000324632"/>
    </source>
</evidence>
<comment type="similarity">
    <text evidence="17">Belongs to the calcineurin regulatory subunit family. CHP subfamily.</text>
</comment>
<evidence type="ECO:0000256" key="8">
    <source>
        <dbReference type="ARBA" id="ARBA00022707"/>
    </source>
</evidence>
<evidence type="ECO:0000256" key="1">
    <source>
        <dbReference type="ARBA" id="ARBA00004123"/>
    </source>
</evidence>
<dbReference type="SUPFAM" id="SSF47473">
    <property type="entry name" value="EF-hand"/>
    <property type="match status" value="1"/>
</dbReference>
<dbReference type="GO" id="GO:0032587">
    <property type="term" value="C:ruffle membrane"/>
    <property type="evidence" value="ECO:0007669"/>
    <property type="project" value="UniProtKB-SubCell"/>
</dbReference>
<keyword evidence="22" id="KW-1185">Reference proteome</keyword>
<dbReference type="PROSITE" id="PS00018">
    <property type="entry name" value="EF_HAND_1"/>
    <property type="match status" value="1"/>
</dbReference>
<keyword evidence="9" id="KW-0479">Metal-binding</keyword>
<evidence type="ECO:0000256" key="16">
    <source>
        <dbReference type="ARBA" id="ARBA00023288"/>
    </source>
</evidence>